<dbReference type="RefSeq" id="WP_203413445.1">
    <property type="nucleotide sequence ID" value="NZ_CP060244.1"/>
</dbReference>
<dbReference type="Proteomes" id="UP000516349">
    <property type="component" value="Chromosome"/>
</dbReference>
<accession>A0A7H1NU05</accession>
<dbReference type="AlphaFoldDB" id="A0A7H1NU05"/>
<sequence>MNTTHQPSHGELLVQYHYAIMANDTIKIQAIKNQILDKLEANSRPITQGEIERRGFENWLYSYSIDSSFGDINISEKFDMEMHNATPGEIYMLHRFVYAGFGIAARLKNKKYPVHTNYKIENGFGYFDVGALKALMHADIRAGLVLPYDGYEEEE</sequence>
<evidence type="ECO:0000313" key="1">
    <source>
        <dbReference type="EMBL" id="QNT79265.1"/>
    </source>
</evidence>
<protein>
    <submittedName>
        <fullName evidence="1">Uncharacterized protein</fullName>
    </submittedName>
</protein>
<proteinExistence type="predicted"/>
<name>A0A7H1NU05_9PROT</name>
<organism evidence="1 2">
    <name type="scientific">Entomobacter blattae</name>
    <dbReference type="NCBI Taxonomy" id="2762277"/>
    <lineage>
        <taxon>Bacteria</taxon>
        <taxon>Pseudomonadati</taxon>
        <taxon>Pseudomonadota</taxon>
        <taxon>Alphaproteobacteria</taxon>
        <taxon>Acetobacterales</taxon>
        <taxon>Acetobacteraceae</taxon>
        <taxon>Entomobacter</taxon>
    </lineage>
</organism>
<reference evidence="1 2" key="1">
    <citation type="submission" date="2020-08" db="EMBL/GenBank/DDBJ databases">
        <title>Complete genome sequence of Entomobacter blattae G55GP.</title>
        <authorList>
            <person name="Poehlein A."/>
            <person name="Guzman J."/>
            <person name="Daniel R."/>
            <person name="Vilcinskas A."/>
        </authorList>
    </citation>
    <scope>NUCLEOTIDE SEQUENCE [LARGE SCALE GENOMIC DNA]</scope>
    <source>
        <strain evidence="1 2">G55GP</strain>
    </source>
</reference>
<keyword evidence="2" id="KW-1185">Reference proteome</keyword>
<gene>
    <name evidence="1" type="ORF">JGUZn3_20600</name>
</gene>
<evidence type="ECO:0000313" key="2">
    <source>
        <dbReference type="Proteomes" id="UP000516349"/>
    </source>
</evidence>
<dbReference type="EMBL" id="CP060244">
    <property type="protein sequence ID" value="QNT79265.1"/>
    <property type="molecule type" value="Genomic_DNA"/>
</dbReference>
<dbReference type="KEGG" id="ebla:JGUZn3_20600"/>